<feature type="signal peptide" evidence="5">
    <location>
        <begin position="1"/>
        <end position="23"/>
    </location>
</feature>
<dbReference type="GO" id="GO:0009055">
    <property type="term" value="F:electron transfer activity"/>
    <property type="evidence" value="ECO:0007669"/>
    <property type="project" value="InterPro"/>
</dbReference>
<evidence type="ECO:0000259" key="6">
    <source>
        <dbReference type="PROSITE" id="PS51007"/>
    </source>
</evidence>
<dbReference type="PROSITE" id="PS51007">
    <property type="entry name" value="CYTC"/>
    <property type="match status" value="1"/>
</dbReference>
<accession>A0AA41YMB3</accession>
<evidence type="ECO:0000256" key="4">
    <source>
        <dbReference type="PROSITE-ProRule" id="PRU00433"/>
    </source>
</evidence>
<keyword evidence="5" id="KW-0732">Signal</keyword>
<dbReference type="GO" id="GO:0046872">
    <property type="term" value="F:metal ion binding"/>
    <property type="evidence" value="ECO:0007669"/>
    <property type="project" value="UniProtKB-KW"/>
</dbReference>
<feature type="domain" description="Cytochrome c" evidence="6">
    <location>
        <begin position="28"/>
        <end position="107"/>
    </location>
</feature>
<keyword evidence="2 4" id="KW-0479">Metal-binding</keyword>
<evidence type="ECO:0000256" key="3">
    <source>
        <dbReference type="ARBA" id="ARBA00023004"/>
    </source>
</evidence>
<gene>
    <name evidence="7" type="ORF">OL599_00820</name>
</gene>
<dbReference type="InterPro" id="IPR036909">
    <property type="entry name" value="Cyt_c-like_dom_sf"/>
</dbReference>
<sequence>MHRATLAILAAAPALLVAGAAFAQAPAGDPMAGLGIARIWCSNCHVVDTAPVQAGDAVPSFPAIANLPSTTRAGLRAFVVTPHGRMPNFQLTTGQADDVVAYILSLKGR</sequence>
<evidence type="ECO:0000256" key="5">
    <source>
        <dbReference type="SAM" id="SignalP"/>
    </source>
</evidence>
<dbReference type="InterPro" id="IPR009056">
    <property type="entry name" value="Cyt_c-like_dom"/>
</dbReference>
<dbReference type="RefSeq" id="WP_264711687.1">
    <property type="nucleotide sequence ID" value="NZ_JAPDNT010000001.1"/>
</dbReference>
<evidence type="ECO:0000256" key="1">
    <source>
        <dbReference type="ARBA" id="ARBA00022617"/>
    </source>
</evidence>
<keyword evidence="8" id="KW-1185">Reference proteome</keyword>
<dbReference type="AlphaFoldDB" id="A0AA41YMB3"/>
<evidence type="ECO:0000313" key="8">
    <source>
        <dbReference type="Proteomes" id="UP001165679"/>
    </source>
</evidence>
<dbReference type="SUPFAM" id="SSF46626">
    <property type="entry name" value="Cytochrome c"/>
    <property type="match status" value="1"/>
</dbReference>
<reference evidence="7" key="1">
    <citation type="submission" date="2022-09" db="EMBL/GenBank/DDBJ databases">
        <title>Rhodovastum sp. nov. RN2-1 isolated from soil in Seongnam, South Korea.</title>
        <authorList>
            <person name="Le N.T."/>
        </authorList>
    </citation>
    <scope>NUCLEOTIDE SEQUENCE</scope>
    <source>
        <strain evidence="7">RN2-1</strain>
    </source>
</reference>
<comment type="caution">
    <text evidence="7">The sequence shown here is derived from an EMBL/GenBank/DDBJ whole genome shotgun (WGS) entry which is preliminary data.</text>
</comment>
<keyword evidence="1 4" id="KW-0349">Heme</keyword>
<reference evidence="7" key="2">
    <citation type="submission" date="2022-10" db="EMBL/GenBank/DDBJ databases">
        <authorList>
            <person name="Trinh H.N."/>
        </authorList>
    </citation>
    <scope>NUCLEOTIDE SEQUENCE</scope>
    <source>
        <strain evidence="7">RN2-1</strain>
    </source>
</reference>
<dbReference type="EMBL" id="JAPDNT010000001">
    <property type="protein sequence ID" value="MCW3473108.1"/>
    <property type="molecule type" value="Genomic_DNA"/>
</dbReference>
<evidence type="ECO:0000313" key="7">
    <source>
        <dbReference type="EMBL" id="MCW3473108.1"/>
    </source>
</evidence>
<feature type="chain" id="PRO_5041398876" evidence="5">
    <location>
        <begin position="24"/>
        <end position="109"/>
    </location>
</feature>
<organism evidence="7 8">
    <name type="scientific">Limobrevibacterium gyesilva</name>
    <dbReference type="NCBI Taxonomy" id="2991712"/>
    <lineage>
        <taxon>Bacteria</taxon>
        <taxon>Pseudomonadati</taxon>
        <taxon>Pseudomonadota</taxon>
        <taxon>Alphaproteobacteria</taxon>
        <taxon>Acetobacterales</taxon>
        <taxon>Acetobacteraceae</taxon>
        <taxon>Limobrevibacterium</taxon>
    </lineage>
</organism>
<name>A0AA41YMB3_9PROT</name>
<protein>
    <submittedName>
        <fullName evidence="7">Cytochrome c</fullName>
    </submittedName>
</protein>
<keyword evidence="3 4" id="KW-0408">Iron</keyword>
<evidence type="ECO:0000256" key="2">
    <source>
        <dbReference type="ARBA" id="ARBA00022723"/>
    </source>
</evidence>
<dbReference type="GO" id="GO:0020037">
    <property type="term" value="F:heme binding"/>
    <property type="evidence" value="ECO:0007669"/>
    <property type="project" value="InterPro"/>
</dbReference>
<dbReference type="Proteomes" id="UP001165679">
    <property type="component" value="Unassembled WGS sequence"/>
</dbReference>
<dbReference type="Gene3D" id="1.10.760.10">
    <property type="entry name" value="Cytochrome c-like domain"/>
    <property type="match status" value="1"/>
</dbReference>
<proteinExistence type="predicted"/>